<gene>
    <name evidence="13 14" type="primary">LOC131804469</name>
</gene>
<keyword evidence="4" id="KW-0072">Autophagy</keyword>
<dbReference type="RefSeq" id="XP_058983385.1">
    <property type="nucleotide sequence ID" value="XM_059127402.1"/>
</dbReference>
<name>A0ABM3VC74_MUSDO</name>
<feature type="region of interest" description="Disordered" evidence="11">
    <location>
        <begin position="356"/>
        <end position="381"/>
    </location>
</feature>
<reference evidence="13 14" key="1">
    <citation type="submission" date="2025-05" db="UniProtKB">
        <authorList>
            <consortium name="RefSeq"/>
        </authorList>
    </citation>
    <scope>IDENTIFICATION</scope>
    <source>
        <strain evidence="13 14">Aabys</strain>
        <tissue evidence="13 14">Whole body</tissue>
    </source>
</reference>
<evidence type="ECO:0000313" key="14">
    <source>
        <dbReference type="RefSeq" id="XP_058983385.1"/>
    </source>
</evidence>
<feature type="compositionally biased region" description="Polar residues" evidence="11">
    <location>
        <begin position="183"/>
        <end position="197"/>
    </location>
</feature>
<feature type="compositionally biased region" description="Low complexity" evidence="11">
    <location>
        <begin position="65"/>
        <end position="78"/>
    </location>
</feature>
<dbReference type="RefSeq" id="XP_058983383.1">
    <property type="nucleotide sequence ID" value="XM_059127400.1"/>
</dbReference>
<sequence>MLSSIASYLFGSNTTTATNPNPSDAKSNESDIKENVDNPTTKVDVDNLIEVTSLTPSVTGAAAISSSGITATSTNTNSRAIRRGKNKRNNTRQQNKRKGGGGGAVRSNSTKSTDSTKSLTKSSSSRSDSCDEDFDEDEWFIVEKEDDDEDVSQSRNGSEKATSEPTLVVVKSVKQPTIAPSPLAQQRRQQHINSHSLYSGPRPQKQRNHLQKSRTNNNNSPRNSGLSVSTLSPSRTVNESRNGKNTGITADVAGGISRSLYVVPSSAPVAVADKGGKVAMPVNGIGIGKNMDESWFVTPPPCFTSIGPINMEASPYENLLIEHPSMSVYHSIRSVQDTAESYIEFDLDDVKKTKKDKKTANNKENVQRKNSQAVQQRSSAGFRLDRQSVAQLKQELMARTAQKTQSKKERKEICRSAIKRANKVRDVQSKNHTSRRADRQYFKVVSGANNNRNSHY</sequence>
<dbReference type="PANTHER" id="PTHR31671">
    <property type="entry name" value="DIABETES AND OBESITY REGULATED, ISOFORM G"/>
    <property type="match status" value="1"/>
</dbReference>
<evidence type="ECO:0000256" key="10">
    <source>
        <dbReference type="ARBA" id="ARBA00034306"/>
    </source>
</evidence>
<feature type="compositionally biased region" description="Polar residues" evidence="11">
    <location>
        <begin position="368"/>
        <end position="379"/>
    </location>
</feature>
<feature type="compositionally biased region" description="Acidic residues" evidence="11">
    <location>
        <begin position="130"/>
        <end position="151"/>
    </location>
</feature>
<proteinExistence type="predicted"/>
<evidence type="ECO:0000256" key="6">
    <source>
        <dbReference type="ARBA" id="ARBA00023159"/>
    </source>
</evidence>
<evidence type="ECO:0000313" key="13">
    <source>
        <dbReference type="RefSeq" id="XP_058983383.1"/>
    </source>
</evidence>
<keyword evidence="5" id="KW-0805">Transcription regulation</keyword>
<evidence type="ECO:0000313" key="12">
    <source>
        <dbReference type="Proteomes" id="UP001652621"/>
    </source>
</evidence>
<feature type="compositionally biased region" description="Basic and acidic residues" evidence="11">
    <location>
        <begin position="358"/>
        <end position="367"/>
    </location>
</feature>
<comment type="subcellular location">
    <subcellularLocation>
        <location evidence="2">Cytoplasm</location>
        <location evidence="2">Cytosol</location>
    </subcellularLocation>
    <subcellularLocation>
        <location evidence="1">Cytoplasmic vesicle</location>
        <location evidence="1">Autophagosome</location>
    </subcellularLocation>
    <subcellularLocation>
        <location evidence="10">Nucleus</location>
        <location evidence="10">Nuclear body</location>
    </subcellularLocation>
</comment>
<dbReference type="InterPro" id="IPR029431">
    <property type="entry name" value="TP53INP"/>
</dbReference>
<protein>
    <submittedName>
        <fullName evidence="13 14">Uncharacterized protein LOC131804469 isoform X1</fullName>
    </submittedName>
</protein>
<evidence type="ECO:0000256" key="1">
    <source>
        <dbReference type="ARBA" id="ARBA00004419"/>
    </source>
</evidence>
<feature type="region of interest" description="Disordered" evidence="11">
    <location>
        <begin position="65"/>
        <end position="250"/>
    </location>
</feature>
<feature type="compositionally biased region" description="Basic residues" evidence="11">
    <location>
        <begin position="80"/>
        <end position="99"/>
    </location>
</feature>
<dbReference type="Proteomes" id="UP001652621">
    <property type="component" value="Unplaced"/>
</dbReference>
<evidence type="ECO:0000256" key="5">
    <source>
        <dbReference type="ARBA" id="ARBA00023015"/>
    </source>
</evidence>
<feature type="compositionally biased region" description="Low complexity" evidence="11">
    <location>
        <begin position="213"/>
        <end position="224"/>
    </location>
</feature>
<evidence type="ECO:0000256" key="7">
    <source>
        <dbReference type="ARBA" id="ARBA00023163"/>
    </source>
</evidence>
<keyword evidence="7" id="KW-0804">Transcription</keyword>
<evidence type="ECO:0000256" key="9">
    <source>
        <dbReference type="ARBA" id="ARBA00023329"/>
    </source>
</evidence>
<keyword evidence="8" id="KW-0539">Nucleus</keyword>
<organism evidence="12 13">
    <name type="scientific">Musca domestica</name>
    <name type="common">House fly</name>
    <dbReference type="NCBI Taxonomy" id="7370"/>
    <lineage>
        <taxon>Eukaryota</taxon>
        <taxon>Metazoa</taxon>
        <taxon>Ecdysozoa</taxon>
        <taxon>Arthropoda</taxon>
        <taxon>Hexapoda</taxon>
        <taxon>Insecta</taxon>
        <taxon>Pterygota</taxon>
        <taxon>Neoptera</taxon>
        <taxon>Endopterygota</taxon>
        <taxon>Diptera</taxon>
        <taxon>Brachycera</taxon>
        <taxon>Muscomorpha</taxon>
        <taxon>Muscoidea</taxon>
        <taxon>Muscidae</taxon>
        <taxon>Musca</taxon>
    </lineage>
</organism>
<evidence type="ECO:0000256" key="2">
    <source>
        <dbReference type="ARBA" id="ARBA00004514"/>
    </source>
</evidence>
<dbReference type="Pfam" id="PF14839">
    <property type="entry name" value="DOR"/>
    <property type="match status" value="1"/>
</dbReference>
<dbReference type="PANTHER" id="PTHR31671:SF3">
    <property type="entry name" value="DIABETES AND OBESITY REGULATED, ISOFORM G"/>
    <property type="match status" value="1"/>
</dbReference>
<feature type="compositionally biased region" description="Low complexity" evidence="11">
    <location>
        <begin position="13"/>
        <end position="22"/>
    </location>
</feature>
<dbReference type="GeneID" id="131804469"/>
<feature type="compositionally biased region" description="Low complexity" evidence="11">
    <location>
        <begin position="107"/>
        <end position="127"/>
    </location>
</feature>
<feature type="compositionally biased region" description="Polar residues" evidence="11">
    <location>
        <begin position="225"/>
        <end position="248"/>
    </location>
</feature>
<keyword evidence="6" id="KW-0010">Activator</keyword>
<keyword evidence="3" id="KW-0963">Cytoplasm</keyword>
<feature type="compositionally biased region" description="Basic and acidic residues" evidence="11">
    <location>
        <begin position="26"/>
        <end position="36"/>
    </location>
</feature>
<feature type="region of interest" description="Disordered" evidence="11">
    <location>
        <begin position="11"/>
        <end position="45"/>
    </location>
</feature>
<evidence type="ECO:0000256" key="11">
    <source>
        <dbReference type="SAM" id="MobiDB-lite"/>
    </source>
</evidence>
<evidence type="ECO:0000256" key="8">
    <source>
        <dbReference type="ARBA" id="ARBA00023242"/>
    </source>
</evidence>
<accession>A0ABM3VC74</accession>
<evidence type="ECO:0000256" key="3">
    <source>
        <dbReference type="ARBA" id="ARBA00022490"/>
    </source>
</evidence>
<keyword evidence="9" id="KW-0968">Cytoplasmic vesicle</keyword>
<keyword evidence="12" id="KW-1185">Reference proteome</keyword>
<evidence type="ECO:0000256" key="4">
    <source>
        <dbReference type="ARBA" id="ARBA00023006"/>
    </source>
</evidence>